<feature type="domain" description="Pus10-like C-terminal" evidence="8">
    <location>
        <begin position="273"/>
        <end position="512"/>
    </location>
</feature>
<evidence type="ECO:0000256" key="1">
    <source>
        <dbReference type="ARBA" id="ARBA00009652"/>
    </source>
</evidence>
<dbReference type="EC" id="5.4.99.25" evidence="2"/>
<sequence>MEEMDSIREFLRLEVGVCAECTNRFISWKGHLGSSSSCEATEAEDPEFPLTKKIRLDTAEEEKKNASTDSALCQSCLEVFSLESAVERISCAVSESGMEIDRYQVNLSIPTLVELRQLAVASQLQQRLGCSASKETKTIPYVPSAKKLLLPLLLQRLKGIFPAAAKAVSGPEARELDSVVSINVTWDHPDDAGVCKSLQRQLVKLKQKKKLAKDSDSWWGSADKELCPDKGRNQSLALIESGQVPIQDILAWPLPKSSQAVTCRVSVKRSAVYLAGRYVKLSRQLPQTPWLVGTVRKMEDSVEELIVNPVKSSVRFDSARFSSSGREDCDVRMLGTGRPFALEIRNLRSLADVEPRRCKELERAINESGADRVQVRDLCVVSREDVNSLHKGEGRAKNYVALCRLADGHSVERESLDKICDAQNLVLQQKTPLRVLHRRTNMVRERTIYTMSPEMVADLERPNSIFTLRLRTDAGTYIKEFVHGDLGRTQPNLCSMLGVPVDIVALDCSSVEMDWPPERGPPASPHIPRPQLHPIFREPQLHPIFRDPQLHPIFRDPQLHPPSATPQLHLIFRDPQLHPIFRDPSTSTHIPRLA</sequence>
<dbReference type="InterPro" id="IPR039894">
    <property type="entry name" value="Pus10-like"/>
</dbReference>
<dbReference type="AlphaFoldDB" id="A0A7R8W8F4"/>
<evidence type="ECO:0000313" key="9">
    <source>
        <dbReference type="EMBL" id="CAD7226859.1"/>
    </source>
</evidence>
<dbReference type="EMBL" id="OB660952">
    <property type="protein sequence ID" value="CAD7226859.1"/>
    <property type="molecule type" value="Genomic_DNA"/>
</dbReference>
<dbReference type="FunFam" id="3.30.70.2510:FF:000001">
    <property type="entry name" value="tRNA pseudouridine synthase Pus10"/>
    <property type="match status" value="1"/>
</dbReference>
<dbReference type="Gene3D" id="3.30.70.3190">
    <property type="match status" value="1"/>
</dbReference>
<dbReference type="FunFam" id="3.30.70.3190:FF:000001">
    <property type="entry name" value="tRNA pseudouridine synthase Pus10"/>
    <property type="match status" value="1"/>
</dbReference>
<dbReference type="OrthoDB" id="271937at2759"/>
<dbReference type="Pfam" id="PF21238">
    <property type="entry name" value="Pus10_C"/>
    <property type="match status" value="1"/>
</dbReference>
<keyword evidence="4" id="KW-0413">Isomerase</keyword>
<evidence type="ECO:0000256" key="2">
    <source>
        <dbReference type="ARBA" id="ARBA00012787"/>
    </source>
</evidence>
<name>A0A7R8W8F4_9CRUS</name>
<keyword evidence="3" id="KW-0819">tRNA processing</keyword>
<evidence type="ECO:0000256" key="6">
    <source>
        <dbReference type="ARBA" id="ARBA00079393"/>
    </source>
</evidence>
<dbReference type="InterPro" id="IPR020103">
    <property type="entry name" value="PsdUridine_synth_cat_dom_sf"/>
</dbReference>
<gene>
    <name evidence="9" type="ORF">CTOB1V02_LOCUS4773</name>
</gene>
<comment type="similarity">
    <text evidence="1">Belongs to the pseudouridine synthase Pus10 family.</text>
</comment>
<accession>A0A7R8W8F4</accession>
<evidence type="ECO:0000256" key="7">
    <source>
        <dbReference type="ARBA" id="ARBA00083669"/>
    </source>
</evidence>
<dbReference type="InterPro" id="IPR048741">
    <property type="entry name" value="Pus10-like_C"/>
</dbReference>
<dbReference type="PANTHER" id="PTHR21568">
    <property type="entry name" value="TRNA PSEUDOURIDINE SYNTHASE PUS10"/>
    <property type="match status" value="1"/>
</dbReference>
<dbReference type="Gene3D" id="3.30.70.2510">
    <property type="match status" value="1"/>
</dbReference>
<dbReference type="PANTHER" id="PTHR21568:SF0">
    <property type="entry name" value="TRNA PSEUDOURIDINE SYNTHASE PUS10"/>
    <property type="match status" value="1"/>
</dbReference>
<dbReference type="GO" id="GO:0160148">
    <property type="term" value="F:tRNA pseudouridine(55) synthase activity"/>
    <property type="evidence" value="ECO:0007669"/>
    <property type="project" value="UniProtKB-EC"/>
</dbReference>
<evidence type="ECO:0000259" key="8">
    <source>
        <dbReference type="Pfam" id="PF21238"/>
    </source>
</evidence>
<organism evidence="9">
    <name type="scientific">Cyprideis torosa</name>
    <dbReference type="NCBI Taxonomy" id="163714"/>
    <lineage>
        <taxon>Eukaryota</taxon>
        <taxon>Metazoa</taxon>
        <taxon>Ecdysozoa</taxon>
        <taxon>Arthropoda</taxon>
        <taxon>Crustacea</taxon>
        <taxon>Oligostraca</taxon>
        <taxon>Ostracoda</taxon>
        <taxon>Podocopa</taxon>
        <taxon>Podocopida</taxon>
        <taxon>Cytherocopina</taxon>
        <taxon>Cytheroidea</taxon>
        <taxon>Cytherideidae</taxon>
        <taxon>Cyprideis</taxon>
    </lineage>
</organism>
<reference evidence="9" key="1">
    <citation type="submission" date="2020-11" db="EMBL/GenBank/DDBJ databases">
        <authorList>
            <person name="Tran Van P."/>
        </authorList>
    </citation>
    <scope>NUCLEOTIDE SEQUENCE</scope>
</reference>
<dbReference type="GO" id="GO:0031119">
    <property type="term" value="P:tRNA pseudouridine synthesis"/>
    <property type="evidence" value="ECO:0007669"/>
    <property type="project" value="UniProtKB-ARBA"/>
</dbReference>
<dbReference type="GO" id="GO:0003723">
    <property type="term" value="F:RNA binding"/>
    <property type="evidence" value="ECO:0007669"/>
    <property type="project" value="InterPro"/>
</dbReference>
<evidence type="ECO:0000256" key="3">
    <source>
        <dbReference type="ARBA" id="ARBA00022694"/>
    </source>
</evidence>
<dbReference type="SUPFAM" id="SSF55120">
    <property type="entry name" value="Pseudouridine synthase"/>
    <property type="match status" value="1"/>
</dbReference>
<proteinExistence type="inferred from homology"/>
<protein>
    <recommendedName>
        <fullName evidence="2">tRNA pseudouridine(55) synthase</fullName>
        <ecNumber evidence="2">5.4.99.25</ecNumber>
    </recommendedName>
    <alternativeName>
        <fullName evidence="7">tRNA pseudouridine 55 synthase</fullName>
    </alternativeName>
    <alternativeName>
        <fullName evidence="5">tRNA pseudouridylate synthase</fullName>
    </alternativeName>
    <alternativeName>
        <fullName evidence="6">tRNA-uridine isomerase</fullName>
    </alternativeName>
</protein>
<evidence type="ECO:0000256" key="5">
    <source>
        <dbReference type="ARBA" id="ARBA00075270"/>
    </source>
</evidence>
<evidence type="ECO:0000256" key="4">
    <source>
        <dbReference type="ARBA" id="ARBA00023235"/>
    </source>
</evidence>